<reference evidence="3 4" key="1">
    <citation type="journal article" date="2012" name="J. Bacteriol.">
        <title>Genome sequence of Mycobacterium hassiacum DSM 44199, a rare source of heat-stable mycobacterial proteins.</title>
        <authorList>
            <person name="Tiago I."/>
            <person name="Maranha A."/>
            <person name="Mendes V."/>
            <person name="Alarico S."/>
            <person name="Moynihan P.J."/>
            <person name="Clarke A.J."/>
            <person name="Macedo-Ribeiro S."/>
            <person name="Pereira P.J."/>
            <person name="Empadinhas N."/>
        </authorList>
    </citation>
    <scope>NUCLEOTIDE SEQUENCE [LARGE SCALE GENOMIC DNA]</scope>
    <source>
        <strain evidence="4">DSM 44199 / CIP 105218 / JCM 12690 / 3849</strain>
    </source>
</reference>
<accession>K5BF84</accession>
<dbReference type="InterPro" id="IPR036928">
    <property type="entry name" value="AS_sf"/>
</dbReference>
<dbReference type="OrthoDB" id="182039at2"/>
<organism evidence="3 4">
    <name type="scientific">Mycolicibacterium hassiacum (strain DSM 44199 / CIP 105218 / JCM 12690 / 3849)</name>
    <name type="common">Mycobacterium hassiacum</name>
    <dbReference type="NCBI Taxonomy" id="1122247"/>
    <lineage>
        <taxon>Bacteria</taxon>
        <taxon>Bacillati</taxon>
        <taxon>Actinomycetota</taxon>
        <taxon>Actinomycetes</taxon>
        <taxon>Mycobacteriales</taxon>
        <taxon>Mycobacteriaceae</taxon>
        <taxon>Mycolicibacterium</taxon>
    </lineage>
</organism>
<dbReference type="eggNOG" id="COG0154">
    <property type="taxonomic scope" value="Bacteria"/>
</dbReference>
<feature type="domain" description="Amidase" evidence="2">
    <location>
        <begin position="25"/>
        <end position="303"/>
    </location>
</feature>
<dbReference type="STRING" id="1122247.GCA_000379865_03582"/>
<dbReference type="InterPro" id="IPR052739">
    <property type="entry name" value="FAAH2"/>
</dbReference>
<keyword evidence="4" id="KW-1185">Reference proteome</keyword>
<dbReference type="GO" id="GO:0012505">
    <property type="term" value="C:endomembrane system"/>
    <property type="evidence" value="ECO:0007669"/>
    <property type="project" value="TreeGrafter"/>
</dbReference>
<evidence type="ECO:0000259" key="2">
    <source>
        <dbReference type="Pfam" id="PF01425"/>
    </source>
</evidence>
<protein>
    <submittedName>
        <fullName evidence="3">Amidase family protein</fullName>
    </submittedName>
</protein>
<dbReference type="InterPro" id="IPR023631">
    <property type="entry name" value="Amidase_dom"/>
</dbReference>
<dbReference type="PANTHER" id="PTHR43372">
    <property type="entry name" value="FATTY-ACID AMIDE HYDROLASE"/>
    <property type="match status" value="1"/>
</dbReference>
<dbReference type="AlphaFoldDB" id="K5BF84"/>
<feature type="domain" description="Amidase" evidence="2">
    <location>
        <begin position="331"/>
        <end position="434"/>
    </location>
</feature>
<dbReference type="RefSeq" id="WP_005629118.1">
    <property type="nucleotide sequence ID" value="NZ_AMRA01000088.1"/>
</dbReference>
<dbReference type="Proteomes" id="UP000006265">
    <property type="component" value="Unassembled WGS sequence"/>
</dbReference>
<evidence type="ECO:0000313" key="3">
    <source>
        <dbReference type="EMBL" id="EKF22931.1"/>
    </source>
</evidence>
<dbReference type="PANTHER" id="PTHR43372:SF4">
    <property type="entry name" value="FATTY-ACID AMIDE HYDROLASE 2"/>
    <property type="match status" value="1"/>
</dbReference>
<comment type="caution">
    <text evidence="3">The sequence shown here is derived from an EMBL/GenBank/DDBJ whole genome shotgun (WGS) entry which is preliminary data.</text>
</comment>
<sequence length="448" mass="47619">MADVTRWPAHRLAAALRRGEVSSREALEQYLARVESANLGLNAVVTLDVDGARRAADAADAARARGELTGALHGVPMTVKDTFCTAGLRTTCGDPEWDHVPERDAEAVRRLRGAGAVIFGKTNTARRAADWQTVNPLFGATNHPRDRARSPGGSSGGAAAALAAGMTALELGSDVAGSIRLPAGWCGVCGHKPSWGIVPQRGHLPPPPGTLGRRDLNVVGPMARAVADLDLALGVLAGPAQPDAVGWRLELPPPRAAAPAEFRLAAWLDDPQYPVEPEVRAVTEAAITALMRAGVRIVDRHPDLPLAEAVGLHQILLYPLMDPDADLTVRQWLAADERRQRVRARLDAFFAEVDALLTPVAVTAAIRHDHSEPFSERMLPSARGDRPYLDLFGWLSLASVAYLPATVVPVGQTPDGLPVGLQIIGNYLHDRTTLAVARAVEEVLGTGS</sequence>
<dbReference type="SUPFAM" id="SSF75304">
    <property type="entry name" value="Amidase signature (AS) enzymes"/>
    <property type="match status" value="1"/>
</dbReference>
<proteinExistence type="predicted"/>
<evidence type="ECO:0000256" key="1">
    <source>
        <dbReference type="SAM" id="MobiDB-lite"/>
    </source>
</evidence>
<dbReference type="Gene3D" id="3.90.1300.10">
    <property type="entry name" value="Amidase signature (AS) domain"/>
    <property type="match status" value="1"/>
</dbReference>
<dbReference type="EMBL" id="AMRA01000088">
    <property type="protein sequence ID" value="EKF22931.1"/>
    <property type="molecule type" value="Genomic_DNA"/>
</dbReference>
<dbReference type="PATRIC" id="fig|1122247.3.peg.2980"/>
<name>K5BF84_MYCHD</name>
<dbReference type="Pfam" id="PF01425">
    <property type="entry name" value="Amidase"/>
    <property type="match status" value="2"/>
</dbReference>
<gene>
    <name evidence="3" type="ORF">C731_3109</name>
</gene>
<evidence type="ECO:0000313" key="4">
    <source>
        <dbReference type="Proteomes" id="UP000006265"/>
    </source>
</evidence>
<feature type="region of interest" description="Disordered" evidence="1">
    <location>
        <begin position="136"/>
        <end position="158"/>
    </location>
</feature>